<protein>
    <recommendedName>
        <fullName evidence="4">Short chain dehydrogenase</fullName>
    </recommendedName>
</protein>
<keyword evidence="1" id="KW-0560">Oxidoreductase</keyword>
<dbReference type="Gene3D" id="3.40.50.720">
    <property type="entry name" value="NAD(P)-binding Rossmann-like Domain"/>
    <property type="match status" value="1"/>
</dbReference>
<keyword evidence="3" id="KW-1185">Reference proteome</keyword>
<reference evidence="3" key="1">
    <citation type="submission" date="2017-03" db="EMBL/GenBank/DDBJ databases">
        <title>Phytopthora megakarya and P. palmivora, two closely related causual agents of cacao black pod achieved similar genome size and gene model numbers by different mechanisms.</title>
        <authorList>
            <person name="Ali S."/>
            <person name="Shao J."/>
            <person name="Larry D.J."/>
            <person name="Kronmiller B."/>
            <person name="Shen D."/>
            <person name="Strem M.D."/>
            <person name="Melnick R.L."/>
            <person name="Guiltinan M.J."/>
            <person name="Tyler B.M."/>
            <person name="Meinhardt L.W."/>
            <person name="Bailey B.A."/>
        </authorList>
    </citation>
    <scope>NUCLEOTIDE SEQUENCE [LARGE SCALE GENOMIC DNA]</scope>
    <source>
        <strain evidence="3">zdho120</strain>
    </source>
</reference>
<sequence length="278" mass="31370">MSPSSKHALVVGASSGIGLAMAKQMAPLVTKLTLCSRSCPPELISSVKEHNPNVEVVHERLDMSSLHDVRQFTTKHANTKFDWILLTAGMLFFKERKQTDEGLDDKLATMYYARFMLVHDLLSTLNRPGVRVLCVLAAGQANIAPNLEDLALKNSYSMNGVAHATVLYLDLMMQAMSEHAPNATFMHIEPGFVNTNLNENTWWYIRLPMKLASFLLAESPDKNARGLMQAFTKEEYTSGWKLLNKRAEEVPKTKFHTDELKEIVWKHTLQIIDDVLKQ</sequence>
<dbReference type="Pfam" id="PF00106">
    <property type="entry name" value="adh_short"/>
    <property type="match status" value="1"/>
</dbReference>
<evidence type="ECO:0000313" key="2">
    <source>
        <dbReference type="EMBL" id="OWY91644.1"/>
    </source>
</evidence>
<dbReference type="Proteomes" id="UP000198211">
    <property type="component" value="Unassembled WGS sequence"/>
</dbReference>
<accession>A0A225UEZ7</accession>
<dbReference type="InterPro" id="IPR052228">
    <property type="entry name" value="Sec_Metab_Biosynth_Oxidored"/>
</dbReference>
<dbReference type="SUPFAM" id="SSF51735">
    <property type="entry name" value="NAD(P)-binding Rossmann-fold domains"/>
    <property type="match status" value="1"/>
</dbReference>
<dbReference type="OrthoDB" id="2898509at2759"/>
<dbReference type="STRING" id="4795.A0A225UEZ7"/>
<dbReference type="PANTHER" id="PTHR47534:SF3">
    <property type="entry name" value="ALCOHOL DEHYDROGENASE-LIKE C-TERMINAL DOMAIN-CONTAINING PROTEIN"/>
    <property type="match status" value="1"/>
</dbReference>
<proteinExistence type="predicted"/>
<gene>
    <name evidence="2" type="ORF">PHMEG_00039690</name>
</gene>
<dbReference type="InterPro" id="IPR036291">
    <property type="entry name" value="NAD(P)-bd_dom_sf"/>
</dbReference>
<dbReference type="AlphaFoldDB" id="A0A225UEZ7"/>
<dbReference type="GO" id="GO:0016491">
    <property type="term" value="F:oxidoreductase activity"/>
    <property type="evidence" value="ECO:0007669"/>
    <property type="project" value="UniProtKB-KW"/>
</dbReference>
<name>A0A225UEZ7_9STRA</name>
<evidence type="ECO:0000256" key="1">
    <source>
        <dbReference type="ARBA" id="ARBA00023002"/>
    </source>
</evidence>
<dbReference type="EMBL" id="NBNE01019773">
    <property type="protein sequence ID" value="OWY91644.1"/>
    <property type="molecule type" value="Genomic_DNA"/>
</dbReference>
<comment type="caution">
    <text evidence="2">The sequence shown here is derived from an EMBL/GenBank/DDBJ whole genome shotgun (WGS) entry which is preliminary data.</text>
</comment>
<organism evidence="2 3">
    <name type="scientific">Phytophthora megakarya</name>
    <dbReference type="NCBI Taxonomy" id="4795"/>
    <lineage>
        <taxon>Eukaryota</taxon>
        <taxon>Sar</taxon>
        <taxon>Stramenopiles</taxon>
        <taxon>Oomycota</taxon>
        <taxon>Peronosporomycetes</taxon>
        <taxon>Peronosporales</taxon>
        <taxon>Peronosporaceae</taxon>
        <taxon>Phytophthora</taxon>
    </lineage>
</organism>
<dbReference type="InterPro" id="IPR002347">
    <property type="entry name" value="SDR_fam"/>
</dbReference>
<dbReference type="PANTHER" id="PTHR47534">
    <property type="entry name" value="YALI0E05731P"/>
    <property type="match status" value="1"/>
</dbReference>
<evidence type="ECO:0008006" key="4">
    <source>
        <dbReference type="Google" id="ProtNLM"/>
    </source>
</evidence>
<evidence type="ECO:0000313" key="3">
    <source>
        <dbReference type="Proteomes" id="UP000198211"/>
    </source>
</evidence>